<evidence type="ECO:0000256" key="1">
    <source>
        <dbReference type="ARBA" id="ARBA00022729"/>
    </source>
</evidence>
<reference evidence="3 4" key="1">
    <citation type="submission" date="2022-12" db="EMBL/GenBank/DDBJ databases">
        <title>Chromosome-level genome of Tegillarca granosa.</title>
        <authorList>
            <person name="Kim J."/>
        </authorList>
    </citation>
    <scope>NUCLEOTIDE SEQUENCE [LARGE SCALE GENOMIC DNA]</scope>
    <source>
        <strain evidence="3">Teg-2019</strain>
        <tissue evidence="3">Adductor muscle</tissue>
    </source>
</reference>
<proteinExistence type="predicted"/>
<sequence length="163" mass="17847">MHWTVQSSTLNTTNQVEIKMQETGVLVRKLKNFNFHDCGGTVATIKQFSISPDPIVVPGIVTFNAEIDLKSSVMKSPVLNAEVTVEKKEEGAYIKLPCIDQIGSCNYTDLCSMLNAGVYSVNNGTLQYSEADLPSGDYQIHAVITIKNQKAACVNVQFKNEDG</sequence>
<dbReference type="InterPro" id="IPR036846">
    <property type="entry name" value="GM2-AP_sf"/>
</dbReference>
<protein>
    <recommendedName>
        <fullName evidence="2">MD-2-related lipid-recognition domain-containing protein</fullName>
    </recommendedName>
</protein>
<feature type="domain" description="MD-2-related lipid-recognition" evidence="2">
    <location>
        <begin position="35"/>
        <end position="158"/>
    </location>
</feature>
<name>A0ABQ9E4C1_TEGGR</name>
<dbReference type="InterPro" id="IPR028996">
    <property type="entry name" value="GM2-AP"/>
</dbReference>
<dbReference type="SUPFAM" id="SSF63707">
    <property type="entry name" value="Ganglioside M2 (gm2) activator"/>
    <property type="match status" value="1"/>
</dbReference>
<dbReference type="InterPro" id="IPR003172">
    <property type="entry name" value="ML_dom"/>
</dbReference>
<dbReference type="PANTHER" id="PTHR17357:SF0">
    <property type="entry name" value="GANGLIOSIDE GM2 ACTIVATOR"/>
    <property type="match status" value="1"/>
</dbReference>
<dbReference type="Proteomes" id="UP001217089">
    <property type="component" value="Unassembled WGS sequence"/>
</dbReference>
<organism evidence="3 4">
    <name type="scientific">Tegillarca granosa</name>
    <name type="common">Malaysian cockle</name>
    <name type="synonym">Anadara granosa</name>
    <dbReference type="NCBI Taxonomy" id="220873"/>
    <lineage>
        <taxon>Eukaryota</taxon>
        <taxon>Metazoa</taxon>
        <taxon>Spiralia</taxon>
        <taxon>Lophotrochozoa</taxon>
        <taxon>Mollusca</taxon>
        <taxon>Bivalvia</taxon>
        <taxon>Autobranchia</taxon>
        <taxon>Pteriomorphia</taxon>
        <taxon>Arcoida</taxon>
        <taxon>Arcoidea</taxon>
        <taxon>Arcidae</taxon>
        <taxon>Tegillarca</taxon>
    </lineage>
</organism>
<comment type="caution">
    <text evidence="3">The sequence shown here is derived from an EMBL/GenBank/DDBJ whole genome shotgun (WGS) entry which is preliminary data.</text>
</comment>
<dbReference type="SMART" id="SM00737">
    <property type="entry name" value="ML"/>
    <property type="match status" value="1"/>
</dbReference>
<dbReference type="Gene3D" id="2.70.220.10">
    <property type="entry name" value="Ganglioside GM2 activator"/>
    <property type="match status" value="1"/>
</dbReference>
<keyword evidence="1" id="KW-0732">Signal</keyword>
<evidence type="ECO:0000313" key="3">
    <source>
        <dbReference type="EMBL" id="KAJ8298380.1"/>
    </source>
</evidence>
<gene>
    <name evidence="3" type="ORF">KUTeg_024911</name>
</gene>
<evidence type="ECO:0000313" key="4">
    <source>
        <dbReference type="Proteomes" id="UP001217089"/>
    </source>
</evidence>
<accession>A0ABQ9E4C1</accession>
<keyword evidence="4" id="KW-1185">Reference proteome</keyword>
<dbReference type="EMBL" id="JARBDR010000923">
    <property type="protein sequence ID" value="KAJ8298380.1"/>
    <property type="molecule type" value="Genomic_DNA"/>
</dbReference>
<evidence type="ECO:0000259" key="2">
    <source>
        <dbReference type="SMART" id="SM00737"/>
    </source>
</evidence>
<dbReference type="PANTHER" id="PTHR17357">
    <property type="entry name" value="GM2 GANGLIOSIDE ACTIVATOR PROTEIN"/>
    <property type="match status" value="1"/>
</dbReference>